<evidence type="ECO:0000313" key="3">
    <source>
        <dbReference type="Proteomes" id="UP000030746"/>
    </source>
</evidence>
<dbReference type="HOGENOM" id="CLU_2075809_0_0_1"/>
<name>V4A684_LOTGI</name>
<dbReference type="EMBL" id="KB201037">
    <property type="protein sequence ID" value="ESO99403.1"/>
    <property type="molecule type" value="Genomic_DNA"/>
</dbReference>
<dbReference type="Proteomes" id="UP000030746">
    <property type="component" value="Unassembled WGS sequence"/>
</dbReference>
<dbReference type="KEGG" id="lgi:LOTGIDRAFT_231065"/>
<feature type="chain" id="PRO_5004718381" evidence="1">
    <location>
        <begin position="24"/>
        <end position="118"/>
    </location>
</feature>
<keyword evidence="3" id="KW-1185">Reference proteome</keyword>
<organism evidence="2 3">
    <name type="scientific">Lottia gigantea</name>
    <name type="common">Giant owl limpet</name>
    <dbReference type="NCBI Taxonomy" id="225164"/>
    <lineage>
        <taxon>Eukaryota</taxon>
        <taxon>Metazoa</taxon>
        <taxon>Spiralia</taxon>
        <taxon>Lophotrochozoa</taxon>
        <taxon>Mollusca</taxon>
        <taxon>Gastropoda</taxon>
        <taxon>Patellogastropoda</taxon>
        <taxon>Lottioidea</taxon>
        <taxon>Lottiidae</taxon>
        <taxon>Lottia</taxon>
    </lineage>
</organism>
<keyword evidence="1" id="KW-0732">Signal</keyword>
<sequence>MQTSPLVFTTVITILICVFTVDSAPLSEGIFGQTEYKGQRKFQNDFFSEFFPKSRLTDPKLLPKKSVVVVEPQKNFNALQDAACTITYDGECVPEAQAILPKNIYSRTICGPGWVCYE</sequence>
<protein>
    <submittedName>
        <fullName evidence="2">Uncharacterized protein</fullName>
    </submittedName>
</protein>
<gene>
    <name evidence="2" type="ORF">LOTGIDRAFT_231065</name>
</gene>
<dbReference type="CTD" id="20248454"/>
<evidence type="ECO:0000256" key="1">
    <source>
        <dbReference type="SAM" id="SignalP"/>
    </source>
</evidence>
<dbReference type="GeneID" id="20248454"/>
<accession>V4A684</accession>
<dbReference type="RefSeq" id="XP_009049893.1">
    <property type="nucleotide sequence ID" value="XM_009051645.1"/>
</dbReference>
<proteinExistence type="predicted"/>
<dbReference type="OrthoDB" id="6113936at2759"/>
<evidence type="ECO:0000313" key="2">
    <source>
        <dbReference type="EMBL" id="ESO99403.1"/>
    </source>
</evidence>
<reference evidence="2 3" key="1">
    <citation type="journal article" date="2013" name="Nature">
        <title>Insights into bilaterian evolution from three spiralian genomes.</title>
        <authorList>
            <person name="Simakov O."/>
            <person name="Marletaz F."/>
            <person name="Cho S.J."/>
            <person name="Edsinger-Gonzales E."/>
            <person name="Havlak P."/>
            <person name="Hellsten U."/>
            <person name="Kuo D.H."/>
            <person name="Larsson T."/>
            <person name="Lv J."/>
            <person name="Arendt D."/>
            <person name="Savage R."/>
            <person name="Osoegawa K."/>
            <person name="de Jong P."/>
            <person name="Grimwood J."/>
            <person name="Chapman J.A."/>
            <person name="Shapiro H."/>
            <person name="Aerts A."/>
            <person name="Otillar R.P."/>
            <person name="Terry A.Y."/>
            <person name="Boore J.L."/>
            <person name="Grigoriev I.V."/>
            <person name="Lindberg D.R."/>
            <person name="Seaver E.C."/>
            <person name="Weisblat D.A."/>
            <person name="Putnam N.H."/>
            <person name="Rokhsar D.S."/>
        </authorList>
    </citation>
    <scope>NUCLEOTIDE SEQUENCE [LARGE SCALE GENOMIC DNA]</scope>
</reference>
<feature type="signal peptide" evidence="1">
    <location>
        <begin position="1"/>
        <end position="23"/>
    </location>
</feature>
<dbReference type="AlphaFoldDB" id="V4A684"/>